<keyword evidence="2" id="KW-1185">Reference proteome</keyword>
<accession>A0A1H7YRW0</accession>
<evidence type="ECO:0000313" key="1">
    <source>
        <dbReference type="EMBL" id="SEM48631.1"/>
    </source>
</evidence>
<organism evidence="1 2">
    <name type="scientific">Gemmobacter aquatilis</name>
    <dbReference type="NCBI Taxonomy" id="933059"/>
    <lineage>
        <taxon>Bacteria</taxon>
        <taxon>Pseudomonadati</taxon>
        <taxon>Pseudomonadota</taxon>
        <taxon>Alphaproteobacteria</taxon>
        <taxon>Rhodobacterales</taxon>
        <taxon>Paracoccaceae</taxon>
        <taxon>Gemmobacter</taxon>
    </lineage>
</organism>
<dbReference type="AlphaFoldDB" id="A0A1H7YRW0"/>
<name>A0A1H7YRW0_9RHOB</name>
<dbReference type="STRING" id="933059.SAMN04488103_101280"/>
<sequence length="103" mass="11270">MFVTPNQAVRLSMHTGLMLAEAQMVIAMRLWGMAGFWNVAPEENSRMVHEKTEAMTEAALSVGRAMLGGKGIAAIAMSALKPVRSRTRSNLKRLQGRGPDLPY</sequence>
<evidence type="ECO:0000313" key="2">
    <source>
        <dbReference type="Proteomes" id="UP000198761"/>
    </source>
</evidence>
<gene>
    <name evidence="1" type="ORF">SAMN04488103_101280</name>
</gene>
<protein>
    <recommendedName>
        <fullName evidence="3">Antifreeze protein</fullName>
    </recommendedName>
</protein>
<proteinExistence type="predicted"/>
<dbReference type="Proteomes" id="UP000198761">
    <property type="component" value="Unassembled WGS sequence"/>
</dbReference>
<reference evidence="1 2" key="1">
    <citation type="submission" date="2016-10" db="EMBL/GenBank/DDBJ databases">
        <authorList>
            <person name="de Groot N.N."/>
        </authorList>
    </citation>
    <scope>NUCLEOTIDE SEQUENCE [LARGE SCALE GENOMIC DNA]</scope>
    <source>
        <strain evidence="1 2">DSM 3857</strain>
    </source>
</reference>
<evidence type="ECO:0008006" key="3">
    <source>
        <dbReference type="Google" id="ProtNLM"/>
    </source>
</evidence>
<dbReference type="OrthoDB" id="7869201at2"/>
<dbReference type="RefSeq" id="WP_091295715.1">
    <property type="nucleotide sequence ID" value="NZ_FOCE01000001.1"/>
</dbReference>
<dbReference type="EMBL" id="FOCE01000001">
    <property type="protein sequence ID" value="SEM48631.1"/>
    <property type="molecule type" value="Genomic_DNA"/>
</dbReference>